<dbReference type="NCBIfam" id="NF038353">
    <property type="entry name" value="FxLYD_dom"/>
    <property type="match status" value="1"/>
</dbReference>
<protein>
    <submittedName>
        <fullName evidence="2">Uncharacterized protein</fullName>
    </submittedName>
</protein>
<name>A0A654MCN4_9ARCH</name>
<evidence type="ECO:0000313" key="2">
    <source>
        <dbReference type="EMBL" id="ALI37232.1"/>
    </source>
</evidence>
<dbReference type="AlphaFoldDB" id="A0A654MCN4"/>
<keyword evidence="3" id="KW-1185">Reference proteome</keyword>
<evidence type="ECO:0000313" key="3">
    <source>
        <dbReference type="Proteomes" id="UP000058925"/>
    </source>
</evidence>
<evidence type="ECO:0000256" key="1">
    <source>
        <dbReference type="SAM" id="MobiDB-lite"/>
    </source>
</evidence>
<dbReference type="Proteomes" id="UP000058925">
    <property type="component" value="Chromosome"/>
</dbReference>
<dbReference type="GeneID" id="60422912"/>
<organism evidence="2 3">
    <name type="scientific">Candidatus Nitrosocosmicus oleophilus</name>
    <dbReference type="NCBI Taxonomy" id="1353260"/>
    <lineage>
        <taxon>Archaea</taxon>
        <taxon>Nitrososphaerota</taxon>
        <taxon>Nitrososphaeria</taxon>
        <taxon>Nitrososphaerales</taxon>
        <taxon>Nitrososphaeraceae</taxon>
        <taxon>Candidatus Nitrosocosmicus</taxon>
    </lineage>
</organism>
<gene>
    <name evidence="2" type="ORF">NMY3_03045</name>
</gene>
<dbReference type="InterPro" id="IPR047676">
    <property type="entry name" value="FxLYD_dom"/>
</dbReference>
<reference evidence="3" key="1">
    <citation type="submission" date="2015-10" db="EMBL/GenBank/DDBJ databases">
        <title>Niche specialization of a soil ammonia-oxidizing archaeon, Candidatus Nitrosocosmicus oleophilus.</title>
        <authorList>
            <person name="Jung M.-Y."/>
            <person name="Rhee S.-K."/>
        </authorList>
    </citation>
    <scope>NUCLEOTIDE SEQUENCE [LARGE SCALE GENOMIC DNA]</scope>
    <source>
        <strain evidence="3">MY3</strain>
    </source>
</reference>
<proteinExistence type="predicted"/>
<dbReference type="KEGG" id="taa:NMY3_03045"/>
<feature type="region of interest" description="Disordered" evidence="1">
    <location>
        <begin position="58"/>
        <end position="80"/>
    </location>
</feature>
<feature type="compositionally biased region" description="Basic and acidic residues" evidence="1">
    <location>
        <begin position="58"/>
        <end position="75"/>
    </location>
</feature>
<dbReference type="EMBL" id="CP012850">
    <property type="protein sequence ID" value="ALI37232.1"/>
    <property type="molecule type" value="Genomic_DNA"/>
</dbReference>
<sequence length="172" mass="19170">MSTKFNDKTLTSLIVNVTLTDLAKTWSLSDTDTATVPFNDEEGQEKLSEKFARQVEEELQKQESGADNREIERIESTSQSELDITSATTYFRDDYFRIVGEVHNTGSEDKEFVKVTATIYDEDNEVIGTDTTFTSPSTISSQESAPFEFMIGESDASNLGAINSYKIIASDE</sequence>
<dbReference type="RefSeq" id="WP_196816336.1">
    <property type="nucleotide sequence ID" value="NZ_CP012850.1"/>
</dbReference>
<accession>A0A654MCN4</accession>